<keyword evidence="6 11" id="KW-0378">Hydrolase</keyword>
<dbReference type="Proteomes" id="UP000662857">
    <property type="component" value="Chromosome"/>
</dbReference>
<accession>A0A895YMP2</accession>
<keyword evidence="8 12" id="KW-1133">Transmembrane helix</keyword>
<evidence type="ECO:0000256" key="1">
    <source>
        <dbReference type="ARBA" id="ARBA00004651"/>
    </source>
</evidence>
<evidence type="ECO:0000256" key="3">
    <source>
        <dbReference type="ARBA" id="ARBA00022670"/>
    </source>
</evidence>
<comment type="subcellular location">
    <subcellularLocation>
        <location evidence="1">Cell membrane</location>
        <topology evidence="1">Multi-pass membrane protein</topology>
    </subcellularLocation>
</comment>
<dbReference type="Gene3D" id="3.30.2010.10">
    <property type="entry name" value="Metalloproteases ('zincins'), catalytic domain"/>
    <property type="match status" value="1"/>
</dbReference>
<gene>
    <name evidence="14" type="ORF">JQS43_03135</name>
</gene>
<name>A0A895YMP2_9ACTN</name>
<dbReference type="AlphaFoldDB" id="A0A895YMP2"/>
<evidence type="ECO:0000256" key="4">
    <source>
        <dbReference type="ARBA" id="ARBA00022692"/>
    </source>
</evidence>
<evidence type="ECO:0000256" key="5">
    <source>
        <dbReference type="ARBA" id="ARBA00022723"/>
    </source>
</evidence>
<dbReference type="CDD" id="cd07328">
    <property type="entry name" value="M48_Ste24p_like"/>
    <property type="match status" value="1"/>
</dbReference>
<keyword evidence="9 11" id="KW-0482">Metalloprotease</keyword>
<evidence type="ECO:0000256" key="11">
    <source>
        <dbReference type="RuleBase" id="RU003983"/>
    </source>
</evidence>
<sequence length="436" mass="47246">MPESPADTVAAPDHHDTASCPECGSPLAALRHAQWCPGCEWGLYRFAPERQPAVFGWRWLDRWAHRVAFTLNGRMFRALSGGELRPTTVTPARASVIAASVVLLAAVAAMFVGGVLLIVADFPSLTIVPGLLLVLLALVLRPRFGKLDPLLASLSRNDAPTLFDLIDRVADATGAPRPQVIGVHREVNAAAGAVGVRRRRVLSLGLPLWVQLTPQEQVALIAHELGHFANGDVRRGPLTQPALLTLGTAARVLLPNPADLARAGNPLLYLVTLIIHLIQGLIARALWTAQLVLLWLGLRDTQRAEYLADDRATAVAGSTAARGLMDALVTSDTVAAMVARAARESDEVPRWRAAAAASRQRLADQVPLRHQLSLVDDASLFATHPPTGWRRRMIEARPWRDPAIVLTEHQSAQIDAELAKHYARARRDIGAITVAW</sequence>
<evidence type="ECO:0000256" key="2">
    <source>
        <dbReference type="ARBA" id="ARBA00022475"/>
    </source>
</evidence>
<evidence type="ECO:0000259" key="13">
    <source>
        <dbReference type="Pfam" id="PF01435"/>
    </source>
</evidence>
<dbReference type="GO" id="GO:0046872">
    <property type="term" value="F:metal ion binding"/>
    <property type="evidence" value="ECO:0007669"/>
    <property type="project" value="UniProtKB-KW"/>
</dbReference>
<feature type="domain" description="Peptidase M48" evidence="13">
    <location>
        <begin position="161"/>
        <end position="396"/>
    </location>
</feature>
<evidence type="ECO:0000256" key="8">
    <source>
        <dbReference type="ARBA" id="ARBA00022989"/>
    </source>
</evidence>
<protein>
    <submittedName>
        <fullName evidence="14">M48 family metalloprotease</fullName>
    </submittedName>
</protein>
<organism evidence="14 15">
    <name type="scientific">Natronosporangium hydrolyticum</name>
    <dbReference type="NCBI Taxonomy" id="2811111"/>
    <lineage>
        <taxon>Bacteria</taxon>
        <taxon>Bacillati</taxon>
        <taxon>Actinomycetota</taxon>
        <taxon>Actinomycetes</taxon>
        <taxon>Micromonosporales</taxon>
        <taxon>Micromonosporaceae</taxon>
        <taxon>Natronosporangium</taxon>
    </lineage>
</organism>
<evidence type="ECO:0000256" key="7">
    <source>
        <dbReference type="ARBA" id="ARBA00022833"/>
    </source>
</evidence>
<reference evidence="14" key="1">
    <citation type="submission" date="2021-02" db="EMBL/GenBank/DDBJ databases">
        <title>Natrosporangium hydrolyticum gen. nov., sp. nov, a haloalkaliphilic actinobacterium from a soda solonchak soil.</title>
        <authorList>
            <person name="Sorokin D.Y."/>
            <person name="Khijniak T.V."/>
            <person name="Zakharycheva A.P."/>
            <person name="Boueva O.V."/>
            <person name="Ariskina E.V."/>
            <person name="Hahnke R.L."/>
            <person name="Bunk B."/>
            <person name="Sproer C."/>
            <person name="Schumann P."/>
            <person name="Evtushenko L.I."/>
            <person name="Kublanov I.V."/>
        </authorList>
    </citation>
    <scope>NUCLEOTIDE SEQUENCE</scope>
    <source>
        <strain evidence="14">DSM 106523</strain>
    </source>
</reference>
<evidence type="ECO:0000256" key="9">
    <source>
        <dbReference type="ARBA" id="ARBA00023049"/>
    </source>
</evidence>
<proteinExistence type="inferred from homology"/>
<dbReference type="GO" id="GO:0006508">
    <property type="term" value="P:proteolysis"/>
    <property type="evidence" value="ECO:0007669"/>
    <property type="project" value="UniProtKB-KW"/>
</dbReference>
<evidence type="ECO:0000313" key="14">
    <source>
        <dbReference type="EMBL" id="QSB15370.1"/>
    </source>
</evidence>
<keyword evidence="7 11" id="KW-0862">Zinc</keyword>
<keyword evidence="2" id="KW-1003">Cell membrane</keyword>
<dbReference type="InterPro" id="IPR050083">
    <property type="entry name" value="HtpX_protease"/>
</dbReference>
<feature type="transmembrane region" description="Helical" evidence="12">
    <location>
        <begin position="94"/>
        <end position="116"/>
    </location>
</feature>
<evidence type="ECO:0000313" key="15">
    <source>
        <dbReference type="Proteomes" id="UP000662857"/>
    </source>
</evidence>
<comment type="similarity">
    <text evidence="11">Belongs to the peptidase M48 family.</text>
</comment>
<evidence type="ECO:0000256" key="10">
    <source>
        <dbReference type="ARBA" id="ARBA00023136"/>
    </source>
</evidence>
<keyword evidence="15" id="KW-1185">Reference proteome</keyword>
<keyword evidence="4 12" id="KW-0812">Transmembrane</keyword>
<dbReference type="GO" id="GO:0004222">
    <property type="term" value="F:metalloendopeptidase activity"/>
    <property type="evidence" value="ECO:0007669"/>
    <property type="project" value="InterPro"/>
</dbReference>
<dbReference type="GO" id="GO:0005886">
    <property type="term" value="C:plasma membrane"/>
    <property type="evidence" value="ECO:0007669"/>
    <property type="project" value="UniProtKB-SubCell"/>
</dbReference>
<evidence type="ECO:0000256" key="6">
    <source>
        <dbReference type="ARBA" id="ARBA00022801"/>
    </source>
</evidence>
<keyword evidence="10 12" id="KW-0472">Membrane</keyword>
<dbReference type="Pfam" id="PF01435">
    <property type="entry name" value="Peptidase_M48"/>
    <property type="match status" value="1"/>
</dbReference>
<dbReference type="EMBL" id="CP070499">
    <property type="protein sequence ID" value="QSB15370.1"/>
    <property type="molecule type" value="Genomic_DNA"/>
</dbReference>
<keyword evidence="3 11" id="KW-0645">Protease</keyword>
<dbReference type="InterPro" id="IPR001915">
    <property type="entry name" value="Peptidase_M48"/>
</dbReference>
<evidence type="ECO:0000256" key="12">
    <source>
        <dbReference type="SAM" id="Phobius"/>
    </source>
</evidence>
<dbReference type="PANTHER" id="PTHR43221">
    <property type="entry name" value="PROTEASE HTPX"/>
    <property type="match status" value="1"/>
</dbReference>
<dbReference type="RefSeq" id="WP_239677550.1">
    <property type="nucleotide sequence ID" value="NZ_CP070499.1"/>
</dbReference>
<comment type="cofactor">
    <cofactor evidence="11">
        <name>Zn(2+)</name>
        <dbReference type="ChEBI" id="CHEBI:29105"/>
    </cofactor>
    <text evidence="11">Binds 1 zinc ion per subunit.</text>
</comment>
<dbReference type="PANTHER" id="PTHR43221:SF1">
    <property type="entry name" value="PROTEASE HTPX"/>
    <property type="match status" value="1"/>
</dbReference>
<feature type="transmembrane region" description="Helical" evidence="12">
    <location>
        <begin position="267"/>
        <end position="287"/>
    </location>
</feature>
<dbReference type="KEGG" id="nhy:JQS43_03135"/>
<feature type="transmembrane region" description="Helical" evidence="12">
    <location>
        <begin position="122"/>
        <end position="140"/>
    </location>
</feature>
<keyword evidence="5" id="KW-0479">Metal-binding</keyword>